<accession>A0AAD2E3F3</accession>
<keyword evidence="1" id="KW-0341">Growth regulation</keyword>
<reference evidence="3" key="1">
    <citation type="submission" date="2023-05" db="EMBL/GenBank/DDBJ databases">
        <authorList>
            <person name="Huff M."/>
        </authorList>
    </citation>
    <scope>NUCLEOTIDE SEQUENCE</scope>
</reference>
<dbReference type="InterPro" id="IPR044683">
    <property type="entry name" value="LAZY"/>
</dbReference>
<dbReference type="AlphaFoldDB" id="A0AAD2E3F3"/>
<evidence type="ECO:0000256" key="1">
    <source>
        <dbReference type="ARBA" id="ARBA00022604"/>
    </source>
</evidence>
<sequence>MRWKVRRAQRNQNSVQSVDEEEAGMWRWFQILNFIGFLSLKMKFFNWMQIKLNGRQCNRKLNTHKQDSKEEFSDWSQGLLAIGTFGNTHLTEKQETQIVPNPELKEFTPEEFGKLQNELTELLSKKQAKEQISDLPLDRFLNCPSSLDVDRTISNRYSTNSDDKDEEIERTIRIILGRCKDVCENKKKITIGRKSVSFLLKKMFVCTGGLVPNPSLRDTFHESRMEKVQQLLRTILTNKIYPQNSSRASSMKKYIDDRNSLNAETEDEMRKKGRDGHKWVKTDSEYIVLEI</sequence>
<dbReference type="PANTHER" id="PTHR34045:SF3">
    <property type="entry name" value="PROTEIN LAZY 4"/>
    <property type="match status" value="1"/>
</dbReference>
<evidence type="ECO:0000313" key="4">
    <source>
        <dbReference type="Proteomes" id="UP000834106"/>
    </source>
</evidence>
<organism evidence="3 4">
    <name type="scientific">Fraxinus pennsylvanica</name>
    <dbReference type="NCBI Taxonomy" id="56036"/>
    <lineage>
        <taxon>Eukaryota</taxon>
        <taxon>Viridiplantae</taxon>
        <taxon>Streptophyta</taxon>
        <taxon>Embryophyta</taxon>
        <taxon>Tracheophyta</taxon>
        <taxon>Spermatophyta</taxon>
        <taxon>Magnoliopsida</taxon>
        <taxon>eudicotyledons</taxon>
        <taxon>Gunneridae</taxon>
        <taxon>Pentapetalae</taxon>
        <taxon>asterids</taxon>
        <taxon>lamiids</taxon>
        <taxon>Lamiales</taxon>
        <taxon>Oleaceae</taxon>
        <taxon>Oleeae</taxon>
        <taxon>Fraxinus</taxon>
    </lineage>
</organism>
<dbReference type="EMBL" id="OU503048">
    <property type="protein sequence ID" value="CAI9773530.1"/>
    <property type="molecule type" value="Genomic_DNA"/>
</dbReference>
<proteinExistence type="inferred from homology"/>
<dbReference type="PANTHER" id="PTHR34045">
    <property type="entry name" value="OS03G0406300 PROTEIN"/>
    <property type="match status" value="1"/>
</dbReference>
<keyword evidence="4" id="KW-1185">Reference proteome</keyword>
<dbReference type="Proteomes" id="UP000834106">
    <property type="component" value="Chromosome 13"/>
</dbReference>
<gene>
    <name evidence="3" type="ORF">FPE_LOCUS20960</name>
</gene>
<dbReference type="GO" id="GO:0040008">
    <property type="term" value="P:regulation of growth"/>
    <property type="evidence" value="ECO:0007669"/>
    <property type="project" value="InterPro"/>
</dbReference>
<name>A0AAD2E3F3_9LAMI</name>
<evidence type="ECO:0000313" key="3">
    <source>
        <dbReference type="EMBL" id="CAI9773530.1"/>
    </source>
</evidence>
<dbReference type="GO" id="GO:0009630">
    <property type="term" value="P:gravitropism"/>
    <property type="evidence" value="ECO:0007669"/>
    <property type="project" value="InterPro"/>
</dbReference>
<comment type="similarity">
    <text evidence="2">Belongs to the LAZY family.</text>
</comment>
<evidence type="ECO:0000256" key="2">
    <source>
        <dbReference type="ARBA" id="ARBA00024198"/>
    </source>
</evidence>
<protein>
    <submittedName>
        <fullName evidence="3">Uncharacterized protein</fullName>
    </submittedName>
</protein>